<dbReference type="PROSITE" id="PS50109">
    <property type="entry name" value="HIS_KIN"/>
    <property type="match status" value="1"/>
</dbReference>
<evidence type="ECO:0000256" key="9">
    <source>
        <dbReference type="ARBA" id="ARBA00022840"/>
    </source>
</evidence>
<keyword evidence="12" id="KW-0175">Coiled coil</keyword>
<dbReference type="GO" id="GO:0000155">
    <property type="term" value="F:phosphorelay sensor kinase activity"/>
    <property type="evidence" value="ECO:0007669"/>
    <property type="project" value="InterPro"/>
</dbReference>
<feature type="transmembrane region" description="Helical" evidence="13">
    <location>
        <begin position="177"/>
        <end position="196"/>
    </location>
</feature>
<evidence type="ECO:0000256" key="10">
    <source>
        <dbReference type="ARBA" id="ARBA00023012"/>
    </source>
</evidence>
<evidence type="ECO:0000256" key="3">
    <source>
        <dbReference type="ARBA" id="ARBA00012438"/>
    </source>
</evidence>
<evidence type="ECO:0000313" key="17">
    <source>
        <dbReference type="Proteomes" id="UP000037558"/>
    </source>
</evidence>
<evidence type="ECO:0000256" key="6">
    <source>
        <dbReference type="ARBA" id="ARBA00022679"/>
    </source>
</evidence>
<dbReference type="Pfam" id="PF02518">
    <property type="entry name" value="HATPase_c"/>
    <property type="match status" value="1"/>
</dbReference>
<keyword evidence="6" id="KW-0808">Transferase</keyword>
<dbReference type="SMART" id="SM00387">
    <property type="entry name" value="HATPase_c"/>
    <property type="match status" value="1"/>
</dbReference>
<evidence type="ECO:0000256" key="8">
    <source>
        <dbReference type="ARBA" id="ARBA00022777"/>
    </source>
</evidence>
<evidence type="ECO:0000256" key="4">
    <source>
        <dbReference type="ARBA" id="ARBA00022475"/>
    </source>
</evidence>
<name>A0A0M0L640_9BACI</name>
<dbReference type="PATRIC" id="fig|284581.3.peg.2276"/>
<dbReference type="InterPro" id="IPR003660">
    <property type="entry name" value="HAMP_dom"/>
</dbReference>
<dbReference type="GO" id="GO:0005886">
    <property type="term" value="C:plasma membrane"/>
    <property type="evidence" value="ECO:0007669"/>
    <property type="project" value="UniProtKB-SubCell"/>
</dbReference>
<evidence type="ECO:0000313" key="16">
    <source>
        <dbReference type="EMBL" id="KOO46342.1"/>
    </source>
</evidence>
<dbReference type="SUPFAM" id="SSF55874">
    <property type="entry name" value="ATPase domain of HSP90 chaperone/DNA topoisomerase II/histidine kinase"/>
    <property type="match status" value="1"/>
</dbReference>
<dbReference type="InterPro" id="IPR036890">
    <property type="entry name" value="HATPase_C_sf"/>
</dbReference>
<feature type="domain" description="Histidine kinase" evidence="14">
    <location>
        <begin position="240"/>
        <end position="477"/>
    </location>
</feature>
<dbReference type="PANTHER" id="PTHR34220">
    <property type="entry name" value="SENSOR HISTIDINE KINASE YPDA"/>
    <property type="match status" value="1"/>
</dbReference>
<dbReference type="CDD" id="cd06225">
    <property type="entry name" value="HAMP"/>
    <property type="match status" value="1"/>
</dbReference>
<sequence>MMTIQRKIILLSITILLIMGSFWAVIGYFNQKTNAQYNEILERYLLLHQTSARSEQSLLYLSNVLNNQGEKYNDDYKKERQQLTGMRKKLTSLKNADNQAVLMNYTNMISSQVEAMDLSLRAFKLGQLEEMTYQYNEATKISQYVANTTLTLMKKEITFQKQFYLSVIDVSRKLQSLGIWTLGGVFLILIGFSYMFSKGITRSINELTMAAKELSSGLFDRPIHITSNDEVFFLAKTFEHMRQNIRTLIEEIRQKAQVEKELQEYQLLLKESELKRLQHQINPHFLYNTLNTLAKKAYLEESYETSDLITTVANLLRYNLKKVNTPVTLREEMELINDYLTILKARFTNRITFFLQISPDCLDFKMPHFVLQPIVENAFNHGIEPYEKGGTIFIGVNRVEEGILIQVKDDGAGMSKEQEQLLQNYEFDRPQNESSTGIGLKNVVKRLSLFYGKHDIFSVSSRKNEGTTVSLLLPFERKDEII</sequence>
<evidence type="ECO:0000259" key="14">
    <source>
        <dbReference type="PROSITE" id="PS50109"/>
    </source>
</evidence>
<dbReference type="InterPro" id="IPR005467">
    <property type="entry name" value="His_kinase_dom"/>
</dbReference>
<evidence type="ECO:0000256" key="11">
    <source>
        <dbReference type="ARBA" id="ARBA00023136"/>
    </source>
</evidence>
<dbReference type="InterPro" id="IPR050640">
    <property type="entry name" value="Bact_2-comp_sensor_kinase"/>
</dbReference>
<evidence type="ECO:0000256" key="13">
    <source>
        <dbReference type="SAM" id="Phobius"/>
    </source>
</evidence>
<organism evidence="16 17">
    <name type="scientific">Priestia koreensis</name>
    <dbReference type="NCBI Taxonomy" id="284581"/>
    <lineage>
        <taxon>Bacteria</taxon>
        <taxon>Bacillati</taxon>
        <taxon>Bacillota</taxon>
        <taxon>Bacilli</taxon>
        <taxon>Bacillales</taxon>
        <taxon>Bacillaceae</taxon>
        <taxon>Priestia</taxon>
    </lineage>
</organism>
<dbReference type="Pfam" id="PF00672">
    <property type="entry name" value="HAMP"/>
    <property type="match status" value="1"/>
</dbReference>
<dbReference type="EMBL" id="LILC01000013">
    <property type="protein sequence ID" value="KOO46342.1"/>
    <property type="molecule type" value="Genomic_DNA"/>
</dbReference>
<keyword evidence="4" id="KW-1003">Cell membrane</keyword>
<dbReference type="PROSITE" id="PS50885">
    <property type="entry name" value="HAMP"/>
    <property type="match status" value="1"/>
</dbReference>
<dbReference type="InterPro" id="IPR004358">
    <property type="entry name" value="Sig_transdc_His_kin-like_C"/>
</dbReference>
<keyword evidence="5" id="KW-0597">Phosphoprotein</keyword>
<comment type="catalytic activity">
    <reaction evidence="1">
        <text>ATP + protein L-histidine = ADP + protein N-phospho-L-histidine.</text>
        <dbReference type="EC" id="2.7.13.3"/>
    </reaction>
</comment>
<evidence type="ECO:0000259" key="15">
    <source>
        <dbReference type="PROSITE" id="PS50885"/>
    </source>
</evidence>
<feature type="coiled-coil region" evidence="12">
    <location>
        <begin position="248"/>
        <end position="275"/>
    </location>
</feature>
<dbReference type="EC" id="2.7.13.3" evidence="3"/>
<evidence type="ECO:0000256" key="1">
    <source>
        <dbReference type="ARBA" id="ARBA00000085"/>
    </source>
</evidence>
<dbReference type="InterPro" id="IPR010559">
    <property type="entry name" value="Sig_transdc_His_kin_internal"/>
</dbReference>
<protein>
    <recommendedName>
        <fullName evidence="3">histidine kinase</fullName>
        <ecNumber evidence="3">2.7.13.3</ecNumber>
    </recommendedName>
</protein>
<evidence type="ECO:0000256" key="5">
    <source>
        <dbReference type="ARBA" id="ARBA00022553"/>
    </source>
</evidence>
<dbReference type="SMART" id="SM00304">
    <property type="entry name" value="HAMP"/>
    <property type="match status" value="1"/>
</dbReference>
<keyword evidence="17" id="KW-1185">Reference proteome</keyword>
<dbReference type="AlphaFoldDB" id="A0A0M0L640"/>
<dbReference type="Gene3D" id="3.30.565.10">
    <property type="entry name" value="Histidine kinase-like ATPase, C-terminal domain"/>
    <property type="match status" value="1"/>
</dbReference>
<dbReference type="Proteomes" id="UP000037558">
    <property type="component" value="Unassembled WGS sequence"/>
</dbReference>
<keyword evidence="10" id="KW-0902">Two-component regulatory system</keyword>
<evidence type="ECO:0000256" key="12">
    <source>
        <dbReference type="SAM" id="Coils"/>
    </source>
</evidence>
<reference evidence="17" key="1">
    <citation type="submission" date="2015-08" db="EMBL/GenBank/DDBJ databases">
        <title>Fjat-14210 dsm16467.</title>
        <authorList>
            <person name="Liu B."/>
            <person name="Wang J."/>
            <person name="Zhu Y."/>
            <person name="Liu G."/>
            <person name="Chen Q."/>
            <person name="Chen Z."/>
            <person name="Lan J."/>
            <person name="Che J."/>
            <person name="Ge C."/>
            <person name="Shi H."/>
            <person name="Pan Z."/>
            <person name="Liu X."/>
        </authorList>
    </citation>
    <scope>NUCLEOTIDE SEQUENCE [LARGE SCALE GENOMIC DNA]</scope>
    <source>
        <strain evidence="17">DSM 16467</strain>
    </source>
</reference>
<evidence type="ECO:0000256" key="7">
    <source>
        <dbReference type="ARBA" id="ARBA00022741"/>
    </source>
</evidence>
<dbReference type="RefSeq" id="WP_053401422.1">
    <property type="nucleotide sequence ID" value="NZ_JAUKEN010000001.1"/>
</dbReference>
<dbReference type="PRINTS" id="PR00344">
    <property type="entry name" value="BCTRLSENSOR"/>
</dbReference>
<dbReference type="Pfam" id="PF06580">
    <property type="entry name" value="His_kinase"/>
    <property type="match status" value="1"/>
</dbReference>
<accession>A0A0M0L640</accession>
<comment type="caution">
    <text evidence="16">The sequence shown here is derived from an EMBL/GenBank/DDBJ whole genome shotgun (WGS) entry which is preliminary data.</text>
</comment>
<feature type="domain" description="HAMP" evidence="15">
    <location>
        <begin position="198"/>
        <end position="250"/>
    </location>
</feature>
<dbReference type="SUPFAM" id="SSF158472">
    <property type="entry name" value="HAMP domain-like"/>
    <property type="match status" value="1"/>
</dbReference>
<keyword evidence="7" id="KW-0547">Nucleotide-binding</keyword>
<keyword evidence="13" id="KW-1133">Transmembrane helix</keyword>
<comment type="subcellular location">
    <subcellularLocation>
        <location evidence="2">Cell membrane</location>
        <topology evidence="2">Multi-pass membrane protein</topology>
    </subcellularLocation>
</comment>
<dbReference type="GO" id="GO:0005524">
    <property type="term" value="F:ATP binding"/>
    <property type="evidence" value="ECO:0007669"/>
    <property type="project" value="UniProtKB-KW"/>
</dbReference>
<keyword evidence="8" id="KW-0418">Kinase</keyword>
<keyword evidence="9" id="KW-0067">ATP-binding</keyword>
<gene>
    <name evidence="16" type="ORF">AMD01_10875</name>
</gene>
<keyword evidence="11 13" id="KW-0472">Membrane</keyword>
<dbReference type="InterPro" id="IPR003594">
    <property type="entry name" value="HATPase_dom"/>
</dbReference>
<dbReference type="STRING" id="284581.AMD01_10875"/>
<keyword evidence="13" id="KW-0812">Transmembrane</keyword>
<dbReference type="Gene3D" id="6.10.340.10">
    <property type="match status" value="1"/>
</dbReference>
<proteinExistence type="predicted"/>
<dbReference type="OrthoDB" id="9776552at2"/>
<evidence type="ECO:0000256" key="2">
    <source>
        <dbReference type="ARBA" id="ARBA00004651"/>
    </source>
</evidence>
<dbReference type="PANTHER" id="PTHR34220:SF7">
    <property type="entry name" value="SENSOR HISTIDINE KINASE YPDA"/>
    <property type="match status" value="1"/>
</dbReference>